<organism evidence="3 4">
    <name type="scientific">Sellimonas catena</name>
    <dbReference type="NCBI Taxonomy" id="2994035"/>
    <lineage>
        <taxon>Bacteria</taxon>
        <taxon>Bacillati</taxon>
        <taxon>Bacillota</taxon>
        <taxon>Clostridia</taxon>
        <taxon>Lachnospirales</taxon>
        <taxon>Lachnospiraceae</taxon>
        <taxon>Sellimonas</taxon>
    </lineage>
</organism>
<keyword evidence="1" id="KW-0812">Transmembrane</keyword>
<evidence type="ECO:0000313" key="5">
    <source>
        <dbReference type="Proteomes" id="UP001145145"/>
    </source>
</evidence>
<keyword evidence="1" id="KW-1133">Transmembrane helix</keyword>
<dbReference type="AlphaFoldDB" id="A0A9W6CC31"/>
<reference evidence="3 5" key="5">
    <citation type="journal article" date="2023" name="Int. J. Syst. Evol. Microbiol.">
        <title>Sellimonas catena sp. nov., isolated from human faeces.</title>
        <authorList>
            <person name="Hisatomi A."/>
            <person name="Ohkuma M."/>
            <person name="Sakamoto M."/>
        </authorList>
    </citation>
    <scope>NUCLEOTIDE SEQUENCE</scope>
    <source>
        <strain evidence="2 5">12EGH17</strain>
        <strain evidence="3">18CBH55</strain>
    </source>
</reference>
<dbReference type="Proteomes" id="UP001145145">
    <property type="component" value="Unassembled WGS sequence"/>
</dbReference>
<dbReference type="EMBL" id="BSCH01000002">
    <property type="protein sequence ID" value="GLG89050.1"/>
    <property type="molecule type" value="Genomic_DNA"/>
</dbReference>
<sequence length="225" mass="25334">MKTAGKILKKCWLKMVIVFVLVTAVAFGVMRFAQNNDVKEQRENLTVGAVLKFDITTYTYLGDGTASVYDYVSVWQNEDLLSDCVELLDQGDAIRTLDPEWDDKNAKSKKEWINENIRLQRLATSTMYNITYNTEVTEDSVESQKEAAREVINSYVEYAGSIAALSDENIKYDVAKEIMNEEPIFTQGEEKVNTILELGVGAVLGILVSATYFGIKVIRSDKKAR</sequence>
<keyword evidence="5" id="KW-1185">Reference proteome</keyword>
<reference evidence="3" key="3">
    <citation type="submission" date="2022-11" db="EMBL/GenBank/DDBJ databases">
        <title>Draft genome sequence of Sellimonas catena strain 18CBH55.</title>
        <authorList>
            <person name="Atsushi H."/>
            <person name="Moriya O."/>
            <person name="Mitsuo S."/>
        </authorList>
    </citation>
    <scope>NUCLEOTIDE SEQUENCE</scope>
    <source>
        <strain evidence="3">18CBH55</strain>
    </source>
</reference>
<dbReference type="Proteomes" id="UP001145094">
    <property type="component" value="Unassembled WGS sequence"/>
</dbReference>
<keyword evidence="1" id="KW-0472">Membrane</keyword>
<accession>A0A9W6CC31</accession>
<dbReference type="EMBL" id="BSBO01000011">
    <property type="protein sequence ID" value="GLG04166.1"/>
    <property type="molecule type" value="Genomic_DNA"/>
</dbReference>
<reference evidence="3" key="4">
    <citation type="submission" date="2022-11" db="EMBL/GenBank/DDBJ databases">
        <title>Draft genome sequence of Sellimonas catena strain 18CBH55.</title>
        <authorList>
            <person name="Hisatomi A."/>
            <person name="Ohkuma M."/>
            <person name="Sakamoto M."/>
        </authorList>
    </citation>
    <scope>NUCLEOTIDE SEQUENCE</scope>
    <source>
        <strain evidence="3">18CBH55</strain>
    </source>
</reference>
<gene>
    <name evidence="2" type="ORF">Selli1_13400</name>
    <name evidence="3" type="ORF">Selli2_04760</name>
</gene>
<protein>
    <submittedName>
        <fullName evidence="3">Uncharacterized protein</fullName>
    </submittedName>
</protein>
<reference evidence="2" key="1">
    <citation type="submission" date="2022-11" db="EMBL/GenBank/DDBJ databases">
        <title>Draft genome sequence of Sellimonas catena strain 12EGH17.</title>
        <authorList>
            <person name="Atsushi H."/>
            <person name="Moriya O."/>
            <person name="Mitsuo S."/>
        </authorList>
    </citation>
    <scope>NUCLEOTIDE SEQUENCE</scope>
    <source>
        <strain evidence="2">12EGH17</strain>
    </source>
</reference>
<dbReference type="RefSeq" id="WP_191434175.1">
    <property type="nucleotide sequence ID" value="NZ_BSBO01000011.1"/>
</dbReference>
<name>A0A9W6CC31_9FIRM</name>
<feature type="transmembrane region" description="Helical" evidence="1">
    <location>
        <begin position="12"/>
        <end position="33"/>
    </location>
</feature>
<proteinExistence type="predicted"/>
<feature type="transmembrane region" description="Helical" evidence="1">
    <location>
        <begin position="195"/>
        <end position="215"/>
    </location>
</feature>
<comment type="caution">
    <text evidence="3">The sequence shown here is derived from an EMBL/GenBank/DDBJ whole genome shotgun (WGS) entry which is preliminary data.</text>
</comment>
<evidence type="ECO:0000313" key="2">
    <source>
        <dbReference type="EMBL" id="GLG04166.1"/>
    </source>
</evidence>
<reference evidence="2" key="2">
    <citation type="submission" date="2022-11" db="EMBL/GenBank/DDBJ databases">
        <title>Draft genome sequence of Sellimonas catena strain 12EGH17.</title>
        <authorList>
            <person name="Hisatomi A."/>
            <person name="Ohkuma M."/>
            <person name="Sakamoto M."/>
        </authorList>
    </citation>
    <scope>NUCLEOTIDE SEQUENCE</scope>
    <source>
        <strain evidence="2">12EGH17</strain>
    </source>
</reference>
<evidence type="ECO:0000256" key="1">
    <source>
        <dbReference type="SAM" id="Phobius"/>
    </source>
</evidence>
<evidence type="ECO:0000313" key="3">
    <source>
        <dbReference type="EMBL" id="GLG89050.1"/>
    </source>
</evidence>
<evidence type="ECO:0000313" key="4">
    <source>
        <dbReference type="Proteomes" id="UP001145094"/>
    </source>
</evidence>